<gene>
    <name evidence="1" type="ORF">ACFPEL_24955</name>
</gene>
<dbReference type="SUPFAM" id="SSF51735">
    <property type="entry name" value="NAD(P)-binding Rossmann-fold domains"/>
    <property type="match status" value="1"/>
</dbReference>
<dbReference type="PIRSF" id="PIRSF001439">
    <property type="entry name" value="CryM"/>
    <property type="match status" value="1"/>
</dbReference>
<organism evidence="1 2">
    <name type="scientific">Actinomycetospora chibensis</name>
    <dbReference type="NCBI Taxonomy" id="663606"/>
    <lineage>
        <taxon>Bacteria</taxon>
        <taxon>Bacillati</taxon>
        <taxon>Actinomycetota</taxon>
        <taxon>Actinomycetes</taxon>
        <taxon>Pseudonocardiales</taxon>
        <taxon>Pseudonocardiaceae</taxon>
        <taxon>Actinomycetospora</taxon>
    </lineage>
</organism>
<dbReference type="PANTHER" id="PTHR13812:SF19">
    <property type="entry name" value="KETIMINE REDUCTASE MU-CRYSTALLIN"/>
    <property type="match status" value="1"/>
</dbReference>
<proteinExistence type="predicted"/>
<dbReference type="Proteomes" id="UP001595909">
    <property type="component" value="Unassembled WGS sequence"/>
</dbReference>
<dbReference type="Gene3D" id="3.40.50.720">
    <property type="entry name" value="NAD(P)-binding Rossmann-like Domain"/>
    <property type="match status" value="1"/>
</dbReference>
<dbReference type="PANTHER" id="PTHR13812">
    <property type="entry name" value="KETIMINE REDUCTASE MU-CRYSTALLIN"/>
    <property type="match status" value="1"/>
</dbReference>
<dbReference type="InterPro" id="IPR003462">
    <property type="entry name" value="ODC_Mu_crystall"/>
</dbReference>
<dbReference type="Pfam" id="PF02423">
    <property type="entry name" value="OCD_Mu_crystall"/>
    <property type="match status" value="1"/>
</dbReference>
<keyword evidence="2" id="KW-1185">Reference proteome</keyword>
<evidence type="ECO:0000313" key="1">
    <source>
        <dbReference type="EMBL" id="MFC4835682.1"/>
    </source>
</evidence>
<dbReference type="InterPro" id="IPR036291">
    <property type="entry name" value="NAD(P)-bd_dom_sf"/>
</dbReference>
<dbReference type="RefSeq" id="WP_274187836.1">
    <property type="nucleotide sequence ID" value="NZ_BAABHN010000051.1"/>
</dbReference>
<dbReference type="EMBL" id="JBHSIM010000051">
    <property type="protein sequence ID" value="MFC4835682.1"/>
    <property type="molecule type" value="Genomic_DNA"/>
</dbReference>
<dbReference type="InterPro" id="IPR023401">
    <property type="entry name" value="ODC_N"/>
</dbReference>
<name>A0ABV9RRA0_9PSEU</name>
<evidence type="ECO:0000313" key="2">
    <source>
        <dbReference type="Proteomes" id="UP001595909"/>
    </source>
</evidence>
<protein>
    <submittedName>
        <fullName evidence="1">Ornithine cyclodeaminase</fullName>
    </submittedName>
</protein>
<reference evidence="2" key="1">
    <citation type="journal article" date="2019" name="Int. J. Syst. Evol. Microbiol.">
        <title>The Global Catalogue of Microorganisms (GCM) 10K type strain sequencing project: providing services to taxonomists for standard genome sequencing and annotation.</title>
        <authorList>
            <consortium name="The Broad Institute Genomics Platform"/>
            <consortium name="The Broad Institute Genome Sequencing Center for Infectious Disease"/>
            <person name="Wu L."/>
            <person name="Ma J."/>
        </authorList>
    </citation>
    <scope>NUCLEOTIDE SEQUENCE [LARGE SCALE GENOMIC DNA]</scope>
    <source>
        <strain evidence="2">CCUG 50347</strain>
    </source>
</reference>
<dbReference type="Gene3D" id="3.30.1780.10">
    <property type="entry name" value="ornithine cyclodeaminase, domain 1"/>
    <property type="match status" value="1"/>
</dbReference>
<comment type="caution">
    <text evidence="1">The sequence shown here is derived from an EMBL/GenBank/DDBJ whole genome shotgun (WGS) entry which is preliminary data.</text>
</comment>
<accession>A0ABV9RRA0</accession>
<sequence>MATPSSEPALRVLRRDDVLAAAVDVDPVASVEATLLLHARGATTLPDEAYLPWHTASGAFARSLALPGAVWGDRPAVGLKVINSSLDNPSRGLPRAQGWTFLFDPDTARPVAMLSAAWISATRTAAYTVLSARRLAAPGLDRIAVLGCGALAESHLDLLRGEYPDASVVVYDQDPARARSLAALRRAEVSDDPRTAVEGAGLVVCTTTTTTGYIALDWLAPGALVAHVSLDDVLPEVVTGADLVVVDDWPLIAADDRRLFGRMLREGTLCGPGESRPGARAVDATLADVVAGRHPGRAEATDVVLSNPFGMGVLDVALAADVHDAALARDLGTVLEP</sequence>